<sequence length="414" mass="47396">MIIPLLIDVEIKRKLKDSEEDIELIIQHWIRTLDIKLGWINNFNKIIINYVMLFFYFLFKYLLLFNIITTFIGHVSCVYSIDYSIFNDKQFICSGSTDCAVVVWNIDSEQIQVSKVYSDYVYCVRFSQYHYHNHHCNVICSASNNKIIHFWDFKNDQQLKTFNEHTDRVCGIEFSSFNGGRYLCSASGDKTVRLWDIETSKSLHIFNGHKDCVNCVDFSPLQNNNNENNGVNLIGGNGYTICSGSDDNTIRIWDVETTKQLIEFKKHEKAVFSVKYGSNKLGINGGSNIILSGSIDKSVRLWDVRSGQQIQIFNGHTHDVYAVEYSPLVVKNIEVGGSSGVICSGSLDNTIRFWDIRSNKNELYLIKGDDDDAGILCLKFLALKKKEKDNKKTNDNYDLSLYYGSAIGPIRVWG</sequence>
<feature type="transmembrane region" description="Helical" evidence="4">
    <location>
        <begin position="46"/>
        <end position="68"/>
    </location>
</feature>
<keyword evidence="6" id="KW-1185">Reference proteome</keyword>
<feature type="repeat" description="WD" evidence="3">
    <location>
        <begin position="237"/>
        <end position="263"/>
    </location>
</feature>
<dbReference type="SUPFAM" id="SSF50978">
    <property type="entry name" value="WD40 repeat-like"/>
    <property type="match status" value="1"/>
</dbReference>
<feature type="repeat" description="WD" evidence="3">
    <location>
        <begin position="264"/>
        <end position="312"/>
    </location>
</feature>
<gene>
    <name evidence="5" type="ORF">RFI_24432</name>
</gene>
<dbReference type="PANTHER" id="PTHR19879:SF9">
    <property type="entry name" value="TRANSCRIPTION INITIATION FACTOR TFIID SUBUNIT 5"/>
    <property type="match status" value="1"/>
</dbReference>
<evidence type="ECO:0000256" key="2">
    <source>
        <dbReference type="ARBA" id="ARBA00022737"/>
    </source>
</evidence>
<name>X6MG17_RETFI</name>
<dbReference type="Gene3D" id="2.130.10.10">
    <property type="entry name" value="YVTN repeat-like/Quinoprotein amine dehydrogenase"/>
    <property type="match status" value="2"/>
</dbReference>
<dbReference type="PROSITE" id="PS50294">
    <property type="entry name" value="WD_REPEATS_REGION"/>
    <property type="match status" value="3"/>
</dbReference>
<dbReference type="PANTHER" id="PTHR19879">
    <property type="entry name" value="TRANSCRIPTION INITIATION FACTOR TFIID"/>
    <property type="match status" value="1"/>
</dbReference>
<evidence type="ECO:0000256" key="4">
    <source>
        <dbReference type="SAM" id="Phobius"/>
    </source>
</evidence>
<dbReference type="Proteomes" id="UP000023152">
    <property type="component" value="Unassembled WGS sequence"/>
</dbReference>
<dbReference type="AlphaFoldDB" id="X6MG17"/>
<dbReference type="InterPro" id="IPR036322">
    <property type="entry name" value="WD40_repeat_dom_sf"/>
</dbReference>
<dbReference type="InterPro" id="IPR015943">
    <property type="entry name" value="WD40/YVTN_repeat-like_dom_sf"/>
</dbReference>
<organism evidence="5 6">
    <name type="scientific">Reticulomyxa filosa</name>
    <dbReference type="NCBI Taxonomy" id="46433"/>
    <lineage>
        <taxon>Eukaryota</taxon>
        <taxon>Sar</taxon>
        <taxon>Rhizaria</taxon>
        <taxon>Retaria</taxon>
        <taxon>Foraminifera</taxon>
        <taxon>Monothalamids</taxon>
        <taxon>Reticulomyxidae</taxon>
        <taxon>Reticulomyxa</taxon>
    </lineage>
</organism>
<protein>
    <submittedName>
        <fullName evidence="5">WD-40 repeat protein</fullName>
    </submittedName>
</protein>
<keyword evidence="4" id="KW-1133">Transmembrane helix</keyword>
<keyword evidence="1 3" id="KW-0853">WD repeat</keyword>
<dbReference type="InterPro" id="IPR001680">
    <property type="entry name" value="WD40_rpt"/>
</dbReference>
<feature type="repeat" description="WD" evidence="3">
    <location>
        <begin position="162"/>
        <end position="205"/>
    </location>
</feature>
<dbReference type="SMART" id="SM00320">
    <property type="entry name" value="WD40"/>
    <property type="match status" value="6"/>
</dbReference>
<evidence type="ECO:0000313" key="6">
    <source>
        <dbReference type="Proteomes" id="UP000023152"/>
    </source>
</evidence>
<evidence type="ECO:0000256" key="1">
    <source>
        <dbReference type="ARBA" id="ARBA00022574"/>
    </source>
</evidence>
<comment type="caution">
    <text evidence="5">The sequence shown here is derived from an EMBL/GenBank/DDBJ whole genome shotgun (WGS) entry which is preliminary data.</text>
</comment>
<keyword evidence="4" id="KW-0472">Membrane</keyword>
<dbReference type="PRINTS" id="PR00320">
    <property type="entry name" value="GPROTEINBRPT"/>
</dbReference>
<dbReference type="InterPro" id="IPR020472">
    <property type="entry name" value="WD40_PAC1"/>
</dbReference>
<dbReference type="CDD" id="cd00200">
    <property type="entry name" value="WD40"/>
    <property type="match status" value="1"/>
</dbReference>
<keyword evidence="4" id="KW-0812">Transmembrane</keyword>
<accession>X6MG17</accession>
<evidence type="ECO:0000256" key="3">
    <source>
        <dbReference type="PROSITE-ProRule" id="PRU00221"/>
    </source>
</evidence>
<proteinExistence type="predicted"/>
<dbReference type="Pfam" id="PF00400">
    <property type="entry name" value="WD40"/>
    <property type="match status" value="6"/>
</dbReference>
<reference evidence="5 6" key="1">
    <citation type="journal article" date="2013" name="Curr. Biol.">
        <title>The Genome of the Foraminiferan Reticulomyxa filosa.</title>
        <authorList>
            <person name="Glockner G."/>
            <person name="Hulsmann N."/>
            <person name="Schleicher M."/>
            <person name="Noegel A.A."/>
            <person name="Eichinger L."/>
            <person name="Gallinger C."/>
            <person name="Pawlowski J."/>
            <person name="Sierra R."/>
            <person name="Euteneuer U."/>
            <person name="Pillet L."/>
            <person name="Moustafa A."/>
            <person name="Platzer M."/>
            <person name="Groth M."/>
            <person name="Szafranski K."/>
            <person name="Schliwa M."/>
        </authorList>
    </citation>
    <scope>NUCLEOTIDE SEQUENCE [LARGE SCALE GENOMIC DNA]</scope>
</reference>
<evidence type="ECO:0000313" key="5">
    <source>
        <dbReference type="EMBL" id="ETO12943.1"/>
    </source>
</evidence>
<keyword evidence="2" id="KW-0677">Repeat</keyword>
<dbReference type="PROSITE" id="PS50082">
    <property type="entry name" value="WD_REPEATS_2"/>
    <property type="match status" value="5"/>
</dbReference>
<dbReference type="EMBL" id="ASPP01020955">
    <property type="protein sequence ID" value="ETO12943.1"/>
    <property type="molecule type" value="Genomic_DNA"/>
</dbReference>
<dbReference type="PROSITE" id="PS00678">
    <property type="entry name" value="WD_REPEATS_1"/>
    <property type="match status" value="5"/>
</dbReference>
<feature type="repeat" description="WD" evidence="3">
    <location>
        <begin position="71"/>
        <end position="114"/>
    </location>
</feature>
<feature type="repeat" description="WD" evidence="3">
    <location>
        <begin position="313"/>
        <end position="364"/>
    </location>
</feature>
<dbReference type="InterPro" id="IPR019775">
    <property type="entry name" value="WD40_repeat_CS"/>
</dbReference>